<dbReference type="EMBL" id="KN839775">
    <property type="protein sequence ID" value="KIJ89404.1"/>
    <property type="molecule type" value="Genomic_DNA"/>
</dbReference>
<reference evidence="3 4" key="1">
    <citation type="submission" date="2014-04" db="EMBL/GenBank/DDBJ databases">
        <authorList>
            <consortium name="DOE Joint Genome Institute"/>
            <person name="Kuo A."/>
            <person name="Kohler A."/>
            <person name="Nagy L.G."/>
            <person name="Floudas D."/>
            <person name="Copeland A."/>
            <person name="Barry K.W."/>
            <person name="Cichocki N."/>
            <person name="Veneault-Fourrey C."/>
            <person name="LaButti K."/>
            <person name="Lindquist E.A."/>
            <person name="Lipzen A."/>
            <person name="Lundell T."/>
            <person name="Morin E."/>
            <person name="Murat C."/>
            <person name="Sun H."/>
            <person name="Tunlid A."/>
            <person name="Henrissat B."/>
            <person name="Grigoriev I.V."/>
            <person name="Hibbett D.S."/>
            <person name="Martin F."/>
            <person name="Nordberg H.P."/>
            <person name="Cantor M.N."/>
            <person name="Hua S.X."/>
        </authorList>
    </citation>
    <scope>NUCLEOTIDE SEQUENCE [LARGE SCALE GENOMIC DNA]</scope>
    <source>
        <strain evidence="3 4">LaAM-08-1</strain>
    </source>
</reference>
<evidence type="ECO:0000313" key="3">
    <source>
        <dbReference type="EMBL" id="KIJ89404.1"/>
    </source>
</evidence>
<accession>A0A0C9WGG5</accession>
<dbReference type="HOGENOM" id="CLU_1199987_0_0_1"/>
<keyword evidence="1" id="KW-0175">Coiled coil</keyword>
<feature type="region of interest" description="Disordered" evidence="2">
    <location>
        <begin position="1"/>
        <end position="36"/>
    </location>
</feature>
<evidence type="ECO:0000313" key="4">
    <source>
        <dbReference type="Proteomes" id="UP000054477"/>
    </source>
</evidence>
<reference evidence="4" key="2">
    <citation type="submission" date="2015-01" db="EMBL/GenBank/DDBJ databases">
        <title>Evolutionary Origins and Diversification of the Mycorrhizal Mutualists.</title>
        <authorList>
            <consortium name="DOE Joint Genome Institute"/>
            <consortium name="Mycorrhizal Genomics Consortium"/>
            <person name="Kohler A."/>
            <person name="Kuo A."/>
            <person name="Nagy L.G."/>
            <person name="Floudas D."/>
            <person name="Copeland A."/>
            <person name="Barry K.W."/>
            <person name="Cichocki N."/>
            <person name="Veneault-Fourrey C."/>
            <person name="LaButti K."/>
            <person name="Lindquist E.A."/>
            <person name="Lipzen A."/>
            <person name="Lundell T."/>
            <person name="Morin E."/>
            <person name="Murat C."/>
            <person name="Riley R."/>
            <person name="Ohm R."/>
            <person name="Sun H."/>
            <person name="Tunlid A."/>
            <person name="Henrissat B."/>
            <person name="Grigoriev I.V."/>
            <person name="Hibbett D.S."/>
            <person name="Martin F."/>
        </authorList>
    </citation>
    <scope>NUCLEOTIDE SEQUENCE [LARGE SCALE GENOMIC DNA]</scope>
    <source>
        <strain evidence="4">LaAM-08-1</strain>
    </source>
</reference>
<dbReference type="Proteomes" id="UP000054477">
    <property type="component" value="Unassembled WGS sequence"/>
</dbReference>
<feature type="coiled-coil region" evidence="1">
    <location>
        <begin position="110"/>
        <end position="137"/>
    </location>
</feature>
<name>A0A0C9WGG5_9AGAR</name>
<keyword evidence="4" id="KW-1185">Reference proteome</keyword>
<evidence type="ECO:0000256" key="2">
    <source>
        <dbReference type="SAM" id="MobiDB-lite"/>
    </source>
</evidence>
<sequence length="231" mass="26188">MPRKSKAAKSRIENLGSKAQKKPSVTIEDVPDEDDFNCKPASLDLAQSDEGMYEEAFIVDEEDGSLTLVGFLNDFGEEHLPDLAHDLDSDDENDENPRDNYSEIEELSDLEQFSRILSEAQRIAVEAEDERLNENRRPKKYLKNSVRTKQRHKRIGKNLEKQGYLSIRTWFAKAKVAEGEASEVARGQNSESDVEMATVDENLENISAEEGNSVSLILWNAEVTVLLTKYY</sequence>
<dbReference type="OrthoDB" id="3063851at2759"/>
<protein>
    <submittedName>
        <fullName evidence="3">Uncharacterized protein</fullName>
    </submittedName>
</protein>
<proteinExistence type="predicted"/>
<organism evidence="3 4">
    <name type="scientific">Laccaria amethystina LaAM-08-1</name>
    <dbReference type="NCBI Taxonomy" id="1095629"/>
    <lineage>
        <taxon>Eukaryota</taxon>
        <taxon>Fungi</taxon>
        <taxon>Dikarya</taxon>
        <taxon>Basidiomycota</taxon>
        <taxon>Agaricomycotina</taxon>
        <taxon>Agaricomycetes</taxon>
        <taxon>Agaricomycetidae</taxon>
        <taxon>Agaricales</taxon>
        <taxon>Agaricineae</taxon>
        <taxon>Hydnangiaceae</taxon>
        <taxon>Laccaria</taxon>
    </lineage>
</organism>
<gene>
    <name evidence="3" type="ORF">K443DRAFT_16164</name>
</gene>
<evidence type="ECO:0000256" key="1">
    <source>
        <dbReference type="SAM" id="Coils"/>
    </source>
</evidence>
<dbReference type="AlphaFoldDB" id="A0A0C9WGG5"/>